<gene>
    <name evidence="1" type="ORF">C7N83_09895</name>
</gene>
<keyword evidence="2" id="KW-1185">Reference proteome</keyword>
<sequence>MRKTHADHIRAGTKVITANNYAVVPFHIDKQHFAQKPKFWPLPQQIRPLSKSSKRVQICRLAATFVQFLPPRFV</sequence>
<protein>
    <submittedName>
        <fullName evidence="1">Uncharacterized protein</fullName>
    </submittedName>
</protein>
<comment type="caution">
    <text evidence="1">The sequence shown here is derived from an EMBL/GenBank/DDBJ whole genome shotgun (WGS) entry which is preliminary data.</text>
</comment>
<dbReference type="Proteomes" id="UP000241868">
    <property type="component" value="Unassembled WGS sequence"/>
</dbReference>
<organism evidence="1 2">
    <name type="scientific">Neisseria iguanae</name>
    <dbReference type="NCBI Taxonomy" id="90242"/>
    <lineage>
        <taxon>Bacteria</taxon>
        <taxon>Pseudomonadati</taxon>
        <taxon>Pseudomonadota</taxon>
        <taxon>Betaproteobacteria</taxon>
        <taxon>Neisseriales</taxon>
        <taxon>Neisseriaceae</taxon>
        <taxon>Neisseria</taxon>
    </lineage>
</organism>
<accession>A0A2P7TYN2</accession>
<dbReference type="AlphaFoldDB" id="A0A2P7TYN2"/>
<dbReference type="EMBL" id="PXYY01000069">
    <property type="protein sequence ID" value="PSJ79828.1"/>
    <property type="molecule type" value="Genomic_DNA"/>
</dbReference>
<evidence type="ECO:0000313" key="2">
    <source>
        <dbReference type="Proteomes" id="UP000241868"/>
    </source>
</evidence>
<name>A0A2P7TYN2_9NEIS</name>
<dbReference type="RefSeq" id="WP_170064886.1">
    <property type="nucleotide sequence ID" value="NZ_PXYY01000069.1"/>
</dbReference>
<evidence type="ECO:0000313" key="1">
    <source>
        <dbReference type="EMBL" id="PSJ79828.1"/>
    </source>
</evidence>
<proteinExistence type="predicted"/>
<reference evidence="1 2" key="1">
    <citation type="submission" date="2018-03" db="EMBL/GenBank/DDBJ databases">
        <title>Neisseria weixii sp. nov., isolated from the intestinal contents of Tibetan Plateau pika (Ochotona curzoniae) in Yushu, Qinghai Province, China.</title>
        <authorList>
            <person name="Gui Z."/>
        </authorList>
    </citation>
    <scope>NUCLEOTIDE SEQUENCE [LARGE SCALE GENOMIC DNA]</scope>
    <source>
        <strain evidence="1 2">ATCC 51483</strain>
    </source>
</reference>